<dbReference type="SUPFAM" id="SSF52151">
    <property type="entry name" value="FabD/lysophospholipase-like"/>
    <property type="match status" value="1"/>
</dbReference>
<sequence>MAETQAGPEDIVVIPDSSHIPSKRPSSSSTPSGTVECLSDFYDQRTVRAKQESQQISGSTASRSGRSAGVAFSEGGIRSAAFCSGALSRMLLENVLPDYLSCVSGGGYTGAAFVEWKERQKRNGHNSDDSK</sequence>
<feature type="compositionally biased region" description="Low complexity" evidence="1">
    <location>
        <begin position="17"/>
        <end position="32"/>
    </location>
</feature>
<reference evidence="2 3" key="1">
    <citation type="journal article" date="2018" name="Sci. Rep.">
        <title>Comparative analysis of the Pocillopora damicornis genome highlights role of immune system in coral evolution.</title>
        <authorList>
            <person name="Cunning R."/>
            <person name="Bay R.A."/>
            <person name="Gillette P."/>
            <person name="Baker A.C."/>
            <person name="Traylor-Knowles N."/>
        </authorList>
    </citation>
    <scope>NUCLEOTIDE SEQUENCE [LARGE SCALE GENOMIC DNA]</scope>
    <source>
        <strain evidence="2">RSMAS</strain>
        <tissue evidence="2">Whole animal</tissue>
    </source>
</reference>
<dbReference type="OrthoDB" id="5956833at2759"/>
<keyword evidence="3" id="KW-1185">Reference proteome</keyword>
<dbReference type="Proteomes" id="UP000275408">
    <property type="component" value="Unassembled WGS sequence"/>
</dbReference>
<gene>
    <name evidence="2" type="ORF">pdam_00002931</name>
</gene>
<evidence type="ECO:0000313" key="3">
    <source>
        <dbReference type="Proteomes" id="UP000275408"/>
    </source>
</evidence>
<dbReference type="Gene3D" id="3.40.1090.10">
    <property type="entry name" value="Cytosolic phospholipase A2 catalytic domain"/>
    <property type="match status" value="1"/>
</dbReference>
<evidence type="ECO:0000256" key="1">
    <source>
        <dbReference type="SAM" id="MobiDB-lite"/>
    </source>
</evidence>
<evidence type="ECO:0008006" key="4">
    <source>
        <dbReference type="Google" id="ProtNLM"/>
    </source>
</evidence>
<dbReference type="EMBL" id="RCHS01002011">
    <property type="protein sequence ID" value="RMX50086.1"/>
    <property type="molecule type" value="Genomic_DNA"/>
</dbReference>
<accession>A0A3M6U943</accession>
<evidence type="ECO:0000313" key="2">
    <source>
        <dbReference type="EMBL" id="RMX50086.1"/>
    </source>
</evidence>
<feature type="region of interest" description="Disordered" evidence="1">
    <location>
        <begin position="1"/>
        <end position="69"/>
    </location>
</feature>
<protein>
    <recommendedName>
        <fullName evidence="4">PNPLA domain-containing protein</fullName>
    </recommendedName>
</protein>
<feature type="compositionally biased region" description="Low complexity" evidence="1">
    <location>
        <begin position="57"/>
        <end position="69"/>
    </location>
</feature>
<feature type="compositionally biased region" description="Basic and acidic residues" evidence="1">
    <location>
        <begin position="42"/>
        <end position="51"/>
    </location>
</feature>
<name>A0A3M6U943_POCDA</name>
<comment type="caution">
    <text evidence="2">The sequence shown here is derived from an EMBL/GenBank/DDBJ whole genome shotgun (WGS) entry which is preliminary data.</text>
</comment>
<proteinExistence type="predicted"/>
<dbReference type="InterPro" id="IPR016035">
    <property type="entry name" value="Acyl_Trfase/lysoPLipase"/>
</dbReference>
<organism evidence="2 3">
    <name type="scientific">Pocillopora damicornis</name>
    <name type="common">Cauliflower coral</name>
    <name type="synonym">Millepora damicornis</name>
    <dbReference type="NCBI Taxonomy" id="46731"/>
    <lineage>
        <taxon>Eukaryota</taxon>
        <taxon>Metazoa</taxon>
        <taxon>Cnidaria</taxon>
        <taxon>Anthozoa</taxon>
        <taxon>Hexacorallia</taxon>
        <taxon>Scleractinia</taxon>
        <taxon>Astrocoeniina</taxon>
        <taxon>Pocilloporidae</taxon>
        <taxon>Pocillopora</taxon>
    </lineage>
</organism>
<dbReference type="AlphaFoldDB" id="A0A3M6U943"/>